<protein>
    <submittedName>
        <fullName evidence="1">Uncharacterized protein</fullName>
    </submittedName>
</protein>
<gene>
    <name evidence="1" type="ORF">UFOVP343_35</name>
</gene>
<reference evidence="1" key="1">
    <citation type="submission" date="2020-04" db="EMBL/GenBank/DDBJ databases">
        <authorList>
            <person name="Chiriac C."/>
            <person name="Salcher M."/>
            <person name="Ghai R."/>
            <person name="Kavagutti S V."/>
        </authorList>
    </citation>
    <scope>NUCLEOTIDE SEQUENCE</scope>
</reference>
<dbReference type="EMBL" id="LR796358">
    <property type="protein sequence ID" value="CAB4139025.1"/>
    <property type="molecule type" value="Genomic_DNA"/>
</dbReference>
<evidence type="ECO:0000313" key="1">
    <source>
        <dbReference type="EMBL" id="CAB4139025.1"/>
    </source>
</evidence>
<organism evidence="1">
    <name type="scientific">uncultured Caudovirales phage</name>
    <dbReference type="NCBI Taxonomy" id="2100421"/>
    <lineage>
        <taxon>Viruses</taxon>
        <taxon>Duplodnaviria</taxon>
        <taxon>Heunggongvirae</taxon>
        <taxon>Uroviricota</taxon>
        <taxon>Caudoviricetes</taxon>
        <taxon>Peduoviridae</taxon>
        <taxon>Maltschvirus</taxon>
        <taxon>Maltschvirus maltsch</taxon>
    </lineage>
</organism>
<proteinExistence type="predicted"/>
<sequence length="71" mass="8333">MHVKYLKEPKQARFPSGDPNLTCLTKKRGDLRKAVEDAEWLGEAERLSSMEEELFWVEDQIAKGYLYEPNF</sequence>
<name>A0A6J5LX04_9CAUD</name>
<accession>A0A6J5LX04</accession>